<dbReference type="Pfam" id="PF13708">
    <property type="entry name" value="DUF4942"/>
    <property type="match status" value="1"/>
</dbReference>
<organism evidence="2 3">
    <name type="scientific">Achromobacter piechaudii ATCC 43553</name>
    <dbReference type="NCBI Taxonomy" id="742159"/>
    <lineage>
        <taxon>Bacteria</taxon>
        <taxon>Pseudomonadati</taxon>
        <taxon>Pseudomonadota</taxon>
        <taxon>Betaproteobacteria</taxon>
        <taxon>Burkholderiales</taxon>
        <taxon>Alcaligenaceae</taxon>
        <taxon>Achromobacter</taxon>
    </lineage>
</organism>
<dbReference type="eggNOG" id="COG0827">
    <property type="taxonomic scope" value="Bacteria"/>
</dbReference>
<evidence type="ECO:0000259" key="1">
    <source>
        <dbReference type="Pfam" id="PF13708"/>
    </source>
</evidence>
<dbReference type="EMBL" id="ADMS01000115">
    <property type="protein sequence ID" value="EFF73718.1"/>
    <property type="molecule type" value="Genomic_DNA"/>
</dbReference>
<protein>
    <recommendedName>
        <fullName evidence="1">DUF4942 domain-containing protein</fullName>
    </recommendedName>
</protein>
<sequence length="267" mass="30470">MDLVKSVSIGNLLNQRQAVLQRLRSARDLIEEARKIASAAHLGCVEDMFSPGRYGFSDNFLTGDFGNVERWIDKAGWEYLMAESGIRTFMDSATRQRWAEAMNKEEIPPLTVDVIASTFGQLYDNRQQMFENGVVEIFRRLSWNYKTNEPFKFGRRIVLSYILQSDRWGGASPRNCDQLDDLERALCILDGRPEPDHRRSIGTIVRSKIYGKEWSAETDYFALRWYKKGSPYSTTAAIALRARISRPVLPLAITANSIAVARCVLPF</sequence>
<comment type="caution">
    <text evidence="2">The sequence shown here is derived from an EMBL/GenBank/DDBJ whole genome shotgun (WGS) entry which is preliminary data.</text>
</comment>
<dbReference type="InterPro" id="IPR031339">
    <property type="entry name" value="DUF4942"/>
</dbReference>
<gene>
    <name evidence="2" type="ORF">HMPREF0004_4904</name>
</gene>
<reference evidence="3" key="1">
    <citation type="submission" date="2010-03" db="EMBL/GenBank/DDBJ databases">
        <title>Complete sequence of Mobiluncus curtisii ATCC 43063.</title>
        <authorList>
            <person name="Muzny D."/>
            <person name="Qin X."/>
            <person name="Deng J."/>
            <person name="Jiang H."/>
            <person name="Liu Y."/>
            <person name="Qu J."/>
            <person name="Song X.-Z."/>
            <person name="Zhang L."/>
            <person name="Thornton R."/>
            <person name="Coyle M."/>
            <person name="Francisco L."/>
            <person name="Jackson L."/>
            <person name="Javaid M."/>
            <person name="Korchina V."/>
            <person name="Kovar C."/>
            <person name="Mata R."/>
            <person name="Mathew T."/>
            <person name="Ngo R."/>
            <person name="Nguyen L."/>
            <person name="Nguyen N."/>
            <person name="Okwuonu G."/>
            <person name="Ongeri F."/>
            <person name="Pham C."/>
            <person name="Simmons D."/>
            <person name="Wilczek-Boney K."/>
            <person name="Hale W."/>
            <person name="Jakkamsetti A."/>
            <person name="Pham P."/>
            <person name="Ruth R."/>
            <person name="San Lucas F."/>
            <person name="Warren J."/>
            <person name="Zhang J."/>
            <person name="Zhao Z."/>
            <person name="Zhou C."/>
            <person name="Zhu D."/>
            <person name="Lee S."/>
            <person name="Bess C."/>
            <person name="Blankenburg K."/>
            <person name="Forbes L."/>
            <person name="Fu Q."/>
            <person name="Gubbala S."/>
            <person name="Hirani K."/>
            <person name="Jayaseelan J.C."/>
            <person name="Lara F."/>
            <person name="Munidasa M."/>
            <person name="Palculict T."/>
            <person name="Patil S."/>
            <person name="Pu L.-L."/>
            <person name="Saada N."/>
            <person name="Tang L."/>
            <person name="Weissenberger G."/>
            <person name="Zhu Y."/>
            <person name="Hemphill L."/>
            <person name="Shang Y."/>
            <person name="Youmans B."/>
            <person name="Ayvaz T."/>
            <person name="Ross M."/>
            <person name="Santibanez J."/>
            <person name="Aqrawi P."/>
            <person name="Gross S."/>
            <person name="Joshi V."/>
            <person name="Fowler G."/>
            <person name="Nazareth L."/>
            <person name="Reid J."/>
            <person name="Worley K."/>
            <person name="Petrosino J."/>
            <person name="Highlander S."/>
            <person name="Gibbs R."/>
            <person name="Gibbs R."/>
        </authorList>
    </citation>
    <scope>NUCLEOTIDE SEQUENCE [LARGE SCALE GENOMIC DNA]</scope>
    <source>
        <strain evidence="3">ATCC 43553</strain>
    </source>
</reference>
<evidence type="ECO:0000313" key="2">
    <source>
        <dbReference type="EMBL" id="EFF73718.1"/>
    </source>
</evidence>
<dbReference type="HOGENOM" id="CLU_063205_0_0_4"/>
<accession>D4XHF7</accession>
<feature type="domain" description="DUF4942" evidence="1">
    <location>
        <begin position="72"/>
        <end position="230"/>
    </location>
</feature>
<dbReference type="AlphaFoldDB" id="D4XHF7"/>
<dbReference type="Proteomes" id="UP000004510">
    <property type="component" value="Unassembled WGS sequence"/>
</dbReference>
<name>D4XHF7_9BURK</name>
<proteinExistence type="predicted"/>
<dbReference type="OrthoDB" id="6477274at2"/>
<evidence type="ECO:0000313" key="3">
    <source>
        <dbReference type="Proteomes" id="UP000004510"/>
    </source>
</evidence>
<dbReference type="RefSeq" id="WP_006221051.1">
    <property type="nucleotide sequence ID" value="NZ_GG770409.1"/>
</dbReference>